<dbReference type="EMBL" id="KV920701">
    <property type="protein sequence ID" value="OSX68338.1"/>
    <property type="molecule type" value="Genomic_DNA"/>
</dbReference>
<organism evidence="4 5">
    <name type="scientific">Porphyra umbilicalis</name>
    <name type="common">Purple laver</name>
    <name type="synonym">Red alga</name>
    <dbReference type="NCBI Taxonomy" id="2786"/>
    <lineage>
        <taxon>Eukaryota</taxon>
        <taxon>Rhodophyta</taxon>
        <taxon>Bangiophyceae</taxon>
        <taxon>Bangiales</taxon>
        <taxon>Bangiaceae</taxon>
        <taxon>Porphyra</taxon>
    </lineage>
</organism>
<accession>A0A1X6NI92</accession>
<dbReference type="InterPro" id="IPR002616">
    <property type="entry name" value="tRNA_ribo_trans-like"/>
</dbReference>
<dbReference type="Pfam" id="PF01702">
    <property type="entry name" value="TGT"/>
    <property type="match status" value="2"/>
</dbReference>
<dbReference type="NCBIfam" id="TIGR00449">
    <property type="entry name" value="tgt_general"/>
    <property type="match status" value="1"/>
</dbReference>
<dbReference type="PANTHER" id="PTHR43468:SF1">
    <property type="entry name" value="TRNA-GUANOSINE(34) QUEUINE TRANSGLYCOSYLASE"/>
    <property type="match status" value="1"/>
</dbReference>
<keyword evidence="5" id="KW-1185">Reference proteome</keyword>
<dbReference type="AlphaFoldDB" id="A0A1X6NI92"/>
<dbReference type="GO" id="GO:0006400">
    <property type="term" value="P:tRNA modification"/>
    <property type="evidence" value="ECO:0007669"/>
    <property type="project" value="InterPro"/>
</dbReference>
<sequence>MVHPGPDVVAAAGGLHAFTGRTAPIITDSGGFQVFSLAHGTVHDELNRKGVKPPTAVKGGGRRGGAGGGGGGGAALTKTRRPLLQRVTEAGATFRSYRDGRLMELTPESSVAAQKAYASDIIVPLDELPPYYIDDDVLHRSVLLSHRWEARSLAAHLADVRQQAMYCVLHGGISRPLRSLSADYLTSLPFDGWGIGGSLGKNRDELLDLLRFLVPRLPADRPNHLLGIADVASIGGAVPLGVDTFDSCFPTRLGRHGTLLTQGGRVDVRSGRWRSHHAPLDEPWGVPGGGATMAYLHHLVKAKEPVAASLMTLHNLYFMANYMADLRR</sequence>
<feature type="non-terminal residue" evidence="4">
    <location>
        <position position="328"/>
    </location>
</feature>
<protein>
    <recommendedName>
        <fullName evidence="3">tRNA-guanine(15) transglycosylase-like domain-containing protein</fullName>
    </recommendedName>
</protein>
<dbReference type="OrthoDB" id="10249838at2759"/>
<feature type="region of interest" description="Disordered" evidence="2">
    <location>
        <begin position="47"/>
        <end position="79"/>
    </location>
</feature>
<dbReference type="InterPro" id="IPR036511">
    <property type="entry name" value="TGT-like_sf"/>
</dbReference>
<dbReference type="SUPFAM" id="SSF51713">
    <property type="entry name" value="tRNA-guanine transglycosylase"/>
    <property type="match status" value="1"/>
</dbReference>
<feature type="domain" description="tRNA-guanine(15) transglycosylase-like" evidence="3">
    <location>
        <begin position="84"/>
        <end position="327"/>
    </location>
</feature>
<reference evidence="4 5" key="1">
    <citation type="submission" date="2017-03" db="EMBL/GenBank/DDBJ databases">
        <title>WGS assembly of Porphyra umbilicalis.</title>
        <authorList>
            <person name="Brawley S.H."/>
            <person name="Blouin N.A."/>
            <person name="Ficko-Blean E."/>
            <person name="Wheeler G.L."/>
            <person name="Lohr M."/>
            <person name="Goodson H.V."/>
            <person name="Jenkins J.W."/>
            <person name="Blaby-Haas C.E."/>
            <person name="Helliwell K.E."/>
            <person name="Chan C."/>
            <person name="Marriage T."/>
            <person name="Bhattacharya D."/>
            <person name="Klein A.S."/>
            <person name="Badis Y."/>
            <person name="Brodie J."/>
            <person name="Cao Y."/>
            <person name="Collen J."/>
            <person name="Dittami S.M."/>
            <person name="Gachon C.M."/>
            <person name="Green B.R."/>
            <person name="Karpowicz S."/>
            <person name="Kim J.W."/>
            <person name="Kudahl U."/>
            <person name="Lin S."/>
            <person name="Michel G."/>
            <person name="Mittag M."/>
            <person name="Olson B.J."/>
            <person name="Pangilinan J."/>
            <person name="Peng Y."/>
            <person name="Qiu H."/>
            <person name="Shu S."/>
            <person name="Singer J.T."/>
            <person name="Smith A.G."/>
            <person name="Sprecher B.N."/>
            <person name="Wagner V."/>
            <person name="Wang W."/>
            <person name="Wang Z.-Y."/>
            <person name="Yan J."/>
            <person name="Yarish C."/>
            <person name="Zoeuner-Riek S."/>
            <person name="Zhuang Y."/>
            <person name="Zou Y."/>
            <person name="Lindquist E.A."/>
            <person name="Grimwood J."/>
            <person name="Barry K."/>
            <person name="Rokhsar D.S."/>
            <person name="Schmutz J."/>
            <person name="Stiller J.W."/>
            <person name="Grossman A.R."/>
            <person name="Prochnik S.E."/>
        </authorList>
    </citation>
    <scope>NUCLEOTIDE SEQUENCE [LARGE SCALE GENOMIC DNA]</scope>
    <source>
        <strain evidence="4">4086291</strain>
    </source>
</reference>
<evidence type="ECO:0000256" key="2">
    <source>
        <dbReference type="SAM" id="MobiDB-lite"/>
    </source>
</evidence>
<keyword evidence="1" id="KW-0479">Metal-binding</keyword>
<evidence type="ECO:0000256" key="1">
    <source>
        <dbReference type="ARBA" id="ARBA00022723"/>
    </source>
</evidence>
<evidence type="ECO:0000313" key="5">
    <source>
        <dbReference type="Proteomes" id="UP000218209"/>
    </source>
</evidence>
<dbReference type="PANTHER" id="PTHR43468">
    <property type="match status" value="1"/>
</dbReference>
<gene>
    <name evidence="4" type="ORF">BU14_2976s0001</name>
</gene>
<name>A0A1X6NI92_PORUM</name>
<dbReference type="Gene3D" id="3.20.20.105">
    <property type="entry name" value="Queuine tRNA-ribosyltransferase-like"/>
    <property type="match status" value="1"/>
</dbReference>
<evidence type="ECO:0000259" key="3">
    <source>
        <dbReference type="Pfam" id="PF01702"/>
    </source>
</evidence>
<dbReference type="GO" id="GO:0046872">
    <property type="term" value="F:metal ion binding"/>
    <property type="evidence" value="ECO:0007669"/>
    <property type="project" value="UniProtKB-KW"/>
</dbReference>
<evidence type="ECO:0000313" key="4">
    <source>
        <dbReference type="EMBL" id="OSX68338.1"/>
    </source>
</evidence>
<dbReference type="Proteomes" id="UP000218209">
    <property type="component" value="Unassembled WGS sequence"/>
</dbReference>
<feature type="domain" description="tRNA-guanine(15) transglycosylase-like" evidence="3">
    <location>
        <begin position="2"/>
        <end position="51"/>
    </location>
</feature>
<proteinExistence type="predicted"/>
<feature type="compositionally biased region" description="Gly residues" evidence="2">
    <location>
        <begin position="58"/>
        <end position="74"/>
    </location>
</feature>